<dbReference type="EMBL" id="UYYB01105147">
    <property type="protein sequence ID" value="VDM79442.1"/>
    <property type="molecule type" value="Genomic_DNA"/>
</dbReference>
<protein>
    <submittedName>
        <fullName evidence="1">Uncharacterized protein</fullName>
    </submittedName>
</protein>
<evidence type="ECO:0000313" key="1">
    <source>
        <dbReference type="EMBL" id="VDM79442.1"/>
    </source>
</evidence>
<name>A0A3P7LJT2_STRVU</name>
<organism evidence="1 2">
    <name type="scientific">Strongylus vulgaris</name>
    <name type="common">Blood worm</name>
    <dbReference type="NCBI Taxonomy" id="40348"/>
    <lineage>
        <taxon>Eukaryota</taxon>
        <taxon>Metazoa</taxon>
        <taxon>Ecdysozoa</taxon>
        <taxon>Nematoda</taxon>
        <taxon>Chromadorea</taxon>
        <taxon>Rhabditida</taxon>
        <taxon>Rhabditina</taxon>
        <taxon>Rhabditomorpha</taxon>
        <taxon>Strongyloidea</taxon>
        <taxon>Strongylidae</taxon>
        <taxon>Strongylus</taxon>
    </lineage>
</organism>
<reference evidence="1 2" key="1">
    <citation type="submission" date="2018-11" db="EMBL/GenBank/DDBJ databases">
        <authorList>
            <consortium name="Pathogen Informatics"/>
        </authorList>
    </citation>
    <scope>NUCLEOTIDE SEQUENCE [LARGE SCALE GENOMIC DNA]</scope>
</reference>
<sequence length="36" mass="4023">MGNNQPGGFNKRDRPGEGFAGMQLQFCANTLEFYNL</sequence>
<proteinExistence type="predicted"/>
<accession>A0A3P7LJT2</accession>
<keyword evidence="2" id="KW-1185">Reference proteome</keyword>
<gene>
    <name evidence="1" type="ORF">SVUK_LOCUS14440</name>
</gene>
<dbReference type="Proteomes" id="UP000270094">
    <property type="component" value="Unassembled WGS sequence"/>
</dbReference>
<dbReference type="AlphaFoldDB" id="A0A3P7LJT2"/>
<evidence type="ECO:0000313" key="2">
    <source>
        <dbReference type="Proteomes" id="UP000270094"/>
    </source>
</evidence>